<evidence type="ECO:0000313" key="1">
    <source>
        <dbReference type="EMBL" id="GBP61241.1"/>
    </source>
</evidence>
<name>A0A4C1XBG8_EUMVA</name>
<dbReference type="AlphaFoldDB" id="A0A4C1XBG8"/>
<reference evidence="1 2" key="1">
    <citation type="journal article" date="2019" name="Commun. Biol.">
        <title>The bagworm genome reveals a unique fibroin gene that provides high tensile strength.</title>
        <authorList>
            <person name="Kono N."/>
            <person name="Nakamura H."/>
            <person name="Ohtoshi R."/>
            <person name="Tomita M."/>
            <person name="Numata K."/>
            <person name="Arakawa K."/>
        </authorList>
    </citation>
    <scope>NUCLEOTIDE SEQUENCE [LARGE SCALE GENOMIC DNA]</scope>
</reference>
<organism evidence="1 2">
    <name type="scientific">Eumeta variegata</name>
    <name type="common">Bagworm moth</name>
    <name type="synonym">Eumeta japonica</name>
    <dbReference type="NCBI Taxonomy" id="151549"/>
    <lineage>
        <taxon>Eukaryota</taxon>
        <taxon>Metazoa</taxon>
        <taxon>Ecdysozoa</taxon>
        <taxon>Arthropoda</taxon>
        <taxon>Hexapoda</taxon>
        <taxon>Insecta</taxon>
        <taxon>Pterygota</taxon>
        <taxon>Neoptera</taxon>
        <taxon>Endopterygota</taxon>
        <taxon>Lepidoptera</taxon>
        <taxon>Glossata</taxon>
        <taxon>Ditrysia</taxon>
        <taxon>Tineoidea</taxon>
        <taxon>Psychidae</taxon>
        <taxon>Oiketicinae</taxon>
        <taxon>Eumeta</taxon>
    </lineage>
</organism>
<accession>A0A4C1XBG8</accession>
<dbReference type="EMBL" id="BGZK01000808">
    <property type="protein sequence ID" value="GBP61241.1"/>
    <property type="molecule type" value="Genomic_DNA"/>
</dbReference>
<sequence>MRVAYEFIPWRWRLIRGREPRRSLRYDRESVYQVHVALIRANRSSLRQEQFGYRSSLEQEQFGTEAVWDRSSLGQEQFGFRNRHSNTLQLARVLHYMTAEHNRGRSTVGIFLDIEKTLDRVWRSTKQLPIACLFATFTDDIPLPQANYRTGRRMSCLHYMDDSAYLASSRRADL</sequence>
<dbReference type="Proteomes" id="UP000299102">
    <property type="component" value="Unassembled WGS sequence"/>
</dbReference>
<gene>
    <name evidence="1" type="ORF">EVAR_45260_1</name>
</gene>
<evidence type="ECO:0000313" key="2">
    <source>
        <dbReference type="Proteomes" id="UP000299102"/>
    </source>
</evidence>
<keyword evidence="2" id="KW-1185">Reference proteome</keyword>
<dbReference type="OrthoDB" id="10065625at2759"/>
<proteinExistence type="predicted"/>
<protein>
    <submittedName>
        <fullName evidence="1">Uncharacterized protein</fullName>
    </submittedName>
</protein>
<comment type="caution">
    <text evidence="1">The sequence shown here is derived from an EMBL/GenBank/DDBJ whole genome shotgun (WGS) entry which is preliminary data.</text>
</comment>